<keyword evidence="2" id="KW-1185">Reference proteome</keyword>
<protein>
    <submittedName>
        <fullName evidence="1">Uncharacterized protein</fullName>
    </submittedName>
</protein>
<reference evidence="1" key="1">
    <citation type="journal article" date="2020" name="Stud. Mycol.">
        <title>101 Dothideomycetes genomes: a test case for predicting lifestyles and emergence of pathogens.</title>
        <authorList>
            <person name="Haridas S."/>
            <person name="Albert R."/>
            <person name="Binder M."/>
            <person name="Bloem J."/>
            <person name="Labutti K."/>
            <person name="Salamov A."/>
            <person name="Andreopoulos B."/>
            <person name="Baker S."/>
            <person name="Barry K."/>
            <person name="Bills G."/>
            <person name="Bluhm B."/>
            <person name="Cannon C."/>
            <person name="Castanera R."/>
            <person name="Culley D."/>
            <person name="Daum C."/>
            <person name="Ezra D."/>
            <person name="Gonzalez J."/>
            <person name="Henrissat B."/>
            <person name="Kuo A."/>
            <person name="Liang C."/>
            <person name="Lipzen A."/>
            <person name="Lutzoni F."/>
            <person name="Magnuson J."/>
            <person name="Mondo S."/>
            <person name="Nolan M."/>
            <person name="Ohm R."/>
            <person name="Pangilinan J."/>
            <person name="Park H.-J."/>
            <person name="Ramirez L."/>
            <person name="Alfaro M."/>
            <person name="Sun H."/>
            <person name="Tritt A."/>
            <person name="Yoshinaga Y."/>
            <person name="Zwiers L.-H."/>
            <person name="Turgeon B."/>
            <person name="Goodwin S."/>
            <person name="Spatafora J."/>
            <person name="Crous P."/>
            <person name="Grigoriev I."/>
        </authorList>
    </citation>
    <scope>NUCLEOTIDE SEQUENCE</scope>
    <source>
        <strain evidence="1">CBS 379.55</strain>
    </source>
</reference>
<sequence length="309" mass="34127">MPAICNNVAQWHAQNGLISPVNNPRTFHWDVGNHQTQNHLNNETPQNMRRARMCPPNWKGTYARPRCPEANRPQVVPPLWDDHGRPVTGLKWPTIIHVGAPAELSLMIEDGRDSQFVGALRPSGRTYSCDEFPPASWAEGGDGPNHQSPGTTYCAPIHATCDSTNNPADARGSEQNWQGFLHGRLGTMLHTKAVDDAKLLIGTENYNYDSAIEFYFRFDRSGANHPWAGRIYYDNGPVLDTINPGTPWRRSSVDEDIMGMSSSVSALLSSAEFQTANLTEYGFEAIEFIPDMTTGALTVKMPGGNEFAA</sequence>
<dbReference type="AlphaFoldDB" id="A0A6A6JJ67"/>
<evidence type="ECO:0000313" key="1">
    <source>
        <dbReference type="EMBL" id="KAF2276517.1"/>
    </source>
</evidence>
<dbReference type="EMBL" id="ML986493">
    <property type="protein sequence ID" value="KAF2276517.1"/>
    <property type="molecule type" value="Genomic_DNA"/>
</dbReference>
<evidence type="ECO:0000313" key="2">
    <source>
        <dbReference type="Proteomes" id="UP000800097"/>
    </source>
</evidence>
<dbReference type="Proteomes" id="UP000800097">
    <property type="component" value="Unassembled WGS sequence"/>
</dbReference>
<dbReference type="RefSeq" id="XP_033654056.1">
    <property type="nucleotide sequence ID" value="XM_033800912.1"/>
</dbReference>
<name>A0A6A6JJ67_WESOR</name>
<dbReference type="GeneID" id="54554087"/>
<dbReference type="OrthoDB" id="3930484at2759"/>
<accession>A0A6A6JJ67</accession>
<organism evidence="1 2">
    <name type="scientific">Westerdykella ornata</name>
    <dbReference type="NCBI Taxonomy" id="318751"/>
    <lineage>
        <taxon>Eukaryota</taxon>
        <taxon>Fungi</taxon>
        <taxon>Dikarya</taxon>
        <taxon>Ascomycota</taxon>
        <taxon>Pezizomycotina</taxon>
        <taxon>Dothideomycetes</taxon>
        <taxon>Pleosporomycetidae</taxon>
        <taxon>Pleosporales</taxon>
        <taxon>Sporormiaceae</taxon>
        <taxon>Westerdykella</taxon>
    </lineage>
</organism>
<gene>
    <name evidence="1" type="ORF">EI97DRAFT_458439</name>
</gene>
<proteinExistence type="predicted"/>